<dbReference type="RefSeq" id="XP_020065779.1">
    <property type="nucleotide sequence ID" value="XM_020209445.1"/>
</dbReference>
<dbReference type="Gene3D" id="1.10.246.130">
    <property type="match status" value="1"/>
</dbReference>
<evidence type="ECO:0000313" key="2">
    <source>
        <dbReference type="Proteomes" id="UP000094285"/>
    </source>
</evidence>
<organism evidence="1 2">
    <name type="scientific">Suhomyces tanzawaensis NRRL Y-17324</name>
    <dbReference type="NCBI Taxonomy" id="984487"/>
    <lineage>
        <taxon>Eukaryota</taxon>
        <taxon>Fungi</taxon>
        <taxon>Dikarya</taxon>
        <taxon>Ascomycota</taxon>
        <taxon>Saccharomycotina</taxon>
        <taxon>Pichiomycetes</taxon>
        <taxon>Debaryomycetaceae</taxon>
        <taxon>Suhomyces</taxon>
    </lineage>
</organism>
<dbReference type="OrthoDB" id="2015213at2759"/>
<keyword evidence="1" id="KW-0808">Transferase</keyword>
<dbReference type="InterPro" id="IPR043138">
    <property type="entry name" value="GGT_lsub"/>
</dbReference>
<keyword evidence="2" id="KW-1185">Reference proteome</keyword>
<dbReference type="Proteomes" id="UP000094285">
    <property type="component" value="Unassembled WGS sequence"/>
</dbReference>
<dbReference type="Gene3D" id="3.60.20.40">
    <property type="match status" value="1"/>
</dbReference>
<dbReference type="Pfam" id="PF01019">
    <property type="entry name" value="G_glu_transpept"/>
    <property type="match status" value="1"/>
</dbReference>
<reference evidence="2" key="1">
    <citation type="submission" date="2016-05" db="EMBL/GenBank/DDBJ databases">
        <title>Comparative genomics of biotechnologically important yeasts.</title>
        <authorList>
            <consortium name="DOE Joint Genome Institute"/>
            <person name="Riley R."/>
            <person name="Haridas S."/>
            <person name="Wolfe K.H."/>
            <person name="Lopes M.R."/>
            <person name="Hittinger C.T."/>
            <person name="Goker M."/>
            <person name="Salamov A."/>
            <person name="Wisecaver J."/>
            <person name="Long T.M."/>
            <person name="Aerts A.L."/>
            <person name="Barry K."/>
            <person name="Choi C."/>
            <person name="Clum A."/>
            <person name="Coughlan A.Y."/>
            <person name="Deshpande S."/>
            <person name="Douglass A.P."/>
            <person name="Hanson S.J."/>
            <person name="Klenk H.-P."/>
            <person name="Labutti K."/>
            <person name="Lapidus A."/>
            <person name="Lindquist E."/>
            <person name="Lipzen A."/>
            <person name="Meier-Kolthoff J.P."/>
            <person name="Ohm R.A."/>
            <person name="Otillar R.P."/>
            <person name="Pangilinan J."/>
            <person name="Peng Y."/>
            <person name="Rokas A."/>
            <person name="Rosa C.A."/>
            <person name="Scheuner C."/>
            <person name="Sibirny A.A."/>
            <person name="Slot J.C."/>
            <person name="Stielow J.B."/>
            <person name="Sun H."/>
            <person name="Kurtzman C.P."/>
            <person name="Blackwell M."/>
            <person name="Grigoriev I.V."/>
            <person name="Jeffries T.W."/>
        </authorList>
    </citation>
    <scope>NUCLEOTIDE SEQUENCE [LARGE SCALE GENOMIC DNA]</scope>
    <source>
        <strain evidence="2">NRRL Y-17324</strain>
    </source>
</reference>
<dbReference type="SUPFAM" id="SSF56235">
    <property type="entry name" value="N-terminal nucleophile aminohydrolases (Ntn hydrolases)"/>
    <property type="match status" value="1"/>
</dbReference>
<dbReference type="InterPro" id="IPR029055">
    <property type="entry name" value="Ntn_hydrolases_N"/>
</dbReference>
<evidence type="ECO:0000313" key="1">
    <source>
        <dbReference type="EMBL" id="ODV80657.1"/>
    </source>
</evidence>
<dbReference type="PANTHER" id="PTHR43881">
    <property type="entry name" value="GAMMA-GLUTAMYLTRANSPEPTIDASE (AFU_ORTHOLOGUE AFUA_4G13580)"/>
    <property type="match status" value="1"/>
</dbReference>
<sequence length="579" mass="62193">MSFPFYSRRSTVYSSRGMVASTQALANAAGVRILEKGGNCVDAAIAVSAALCVSEPTSTGIGGDCFALYYKKGPAGGQVLGLNATGRAALAVTIQDVWDHHNHGQPMARIPYESVFSVTVPGAIAGWHDAWRQWGSGTVAFHELLQPAVDMAQRGFPVAEVLAHLWQRGVAKLQRQSPVPNPFIVDGRAPYEGDVVTNTPVAEALKLIGQHGKDAFYKGPIGDALVAETSSRGHKLSHHDLASHTSTFVEPLSVDFWGYQVWEIPPNGHGIVALMALGMIQTLHDQGTIDLTKMEHNLAEYLHVVVEVCKLAFYDSDEYVTDPQFHDIPVEHLVSRAYLRQRAKQFAPGAVVEPPSTMRHAVPNPRHRSDTVYLTVGDANGEACSFINSVYRGFGSGIVVPEYGFCLHNRGANFNLTAGAPNSLEGGKRPYHTIIPGMITKNGELYASFGNMGGFAQPICHVQHVVNMTVFGMTPQQLVDALRVVLSAWEDEDAGAADSGRGADGPVSTPRTEVHLEAGIAPAVVQQLSSWGHYTREVTGSARSTFGRAQIIQMSTHRHGFTYAGGSDPRGDGAAVALV</sequence>
<proteinExistence type="predicted"/>
<dbReference type="GO" id="GO:0016740">
    <property type="term" value="F:transferase activity"/>
    <property type="evidence" value="ECO:0007669"/>
    <property type="project" value="UniProtKB-KW"/>
</dbReference>
<dbReference type="InterPro" id="IPR052896">
    <property type="entry name" value="GGT-like_enzyme"/>
</dbReference>
<dbReference type="STRING" id="984487.A0A1E4SML9"/>
<dbReference type="PRINTS" id="PR01210">
    <property type="entry name" value="GGTRANSPTASE"/>
</dbReference>
<protein>
    <submittedName>
        <fullName evidence="1">Gamma-glutamyltransferase</fullName>
    </submittedName>
</protein>
<accession>A0A1E4SML9</accession>
<dbReference type="EMBL" id="KV453910">
    <property type="protein sequence ID" value="ODV80657.1"/>
    <property type="molecule type" value="Genomic_DNA"/>
</dbReference>
<dbReference type="GeneID" id="30983581"/>
<name>A0A1E4SML9_9ASCO</name>
<dbReference type="AlphaFoldDB" id="A0A1E4SML9"/>
<gene>
    <name evidence="1" type="ORF">CANTADRAFT_47289</name>
</gene>
<dbReference type="InterPro" id="IPR043137">
    <property type="entry name" value="GGT_ssub_C"/>
</dbReference>
<dbReference type="PANTHER" id="PTHR43881:SF1">
    <property type="entry name" value="GAMMA-GLUTAMYLTRANSPEPTIDASE (AFU_ORTHOLOGUE AFUA_4G13580)"/>
    <property type="match status" value="1"/>
</dbReference>